<sequence>MAADDMGLGKFVEGAYQNVLTGIVTGFSTMNHLREVAAKNFNKGAGWAAATVSTRTVGHSLEVARGSELAKLKRL</sequence>
<proteinExistence type="predicted"/>
<dbReference type="EMBL" id="BAABHS010000078">
    <property type="protein sequence ID" value="GAA4998098.1"/>
    <property type="molecule type" value="Genomic_DNA"/>
</dbReference>
<evidence type="ECO:0000313" key="2">
    <source>
        <dbReference type="Proteomes" id="UP001500466"/>
    </source>
</evidence>
<keyword evidence="2" id="KW-1185">Reference proteome</keyword>
<evidence type="ECO:0000313" key="1">
    <source>
        <dbReference type="EMBL" id="GAA4998098.1"/>
    </source>
</evidence>
<protein>
    <submittedName>
        <fullName evidence="1">Uncharacterized protein</fullName>
    </submittedName>
</protein>
<organism evidence="1 2">
    <name type="scientific">Yinghuangia aomiensis</name>
    <dbReference type="NCBI Taxonomy" id="676205"/>
    <lineage>
        <taxon>Bacteria</taxon>
        <taxon>Bacillati</taxon>
        <taxon>Actinomycetota</taxon>
        <taxon>Actinomycetes</taxon>
        <taxon>Kitasatosporales</taxon>
        <taxon>Streptomycetaceae</taxon>
        <taxon>Yinghuangia</taxon>
    </lineage>
</organism>
<comment type="caution">
    <text evidence="1">The sequence shown here is derived from an EMBL/GenBank/DDBJ whole genome shotgun (WGS) entry which is preliminary data.</text>
</comment>
<reference evidence="2" key="1">
    <citation type="journal article" date="2019" name="Int. J. Syst. Evol. Microbiol.">
        <title>The Global Catalogue of Microorganisms (GCM) 10K type strain sequencing project: providing services to taxonomists for standard genome sequencing and annotation.</title>
        <authorList>
            <consortium name="The Broad Institute Genomics Platform"/>
            <consortium name="The Broad Institute Genome Sequencing Center for Infectious Disease"/>
            <person name="Wu L."/>
            <person name="Ma J."/>
        </authorList>
    </citation>
    <scope>NUCLEOTIDE SEQUENCE [LARGE SCALE GENOMIC DNA]</scope>
    <source>
        <strain evidence="2">JCM 17986</strain>
    </source>
</reference>
<accession>A0ABP9IHQ0</accession>
<dbReference type="RefSeq" id="WP_345681260.1">
    <property type="nucleotide sequence ID" value="NZ_BAABHS010000078.1"/>
</dbReference>
<gene>
    <name evidence="1" type="ORF">GCM10023205_84890</name>
</gene>
<name>A0ABP9IHQ0_9ACTN</name>
<dbReference type="Proteomes" id="UP001500466">
    <property type="component" value="Unassembled WGS sequence"/>
</dbReference>